<dbReference type="AlphaFoldDB" id="A0A8C4R0N6"/>
<comment type="subunit">
    <text evidence="3">Constitutively interacts with CASP4; required for the localization of procaspase 4 to the ER.</text>
</comment>
<dbReference type="GO" id="GO:0005789">
    <property type="term" value="C:endoplasmic reticulum membrane"/>
    <property type="evidence" value="ECO:0007669"/>
    <property type="project" value="UniProtKB-SubCell"/>
</dbReference>
<keyword evidence="4" id="KW-0812">Transmembrane</keyword>
<evidence type="ECO:0000256" key="9">
    <source>
        <dbReference type="ARBA" id="ARBA00023180"/>
    </source>
</evidence>
<dbReference type="Ensembl" id="ENSEBUT00000023195.1">
    <property type="protein sequence ID" value="ENSEBUP00000022620.1"/>
    <property type="gene ID" value="ENSEBUG00000013933.1"/>
</dbReference>
<sequence>MKRKAMKCPFHPSMERAVASLDVANLRGALHRDKEEHPTCPCEWVKNLAFEINSRLQAFEPENVLCSHPVGYPLRAASKDLKTVMKASFRHLSPVHLENIFEHCLDKIAASTGKIAVWFILMLPALGVKRLSGYTVSYLEQLLRMHQNHKQGFGVIGPKELFPVLDYAYMPNNSLPIRQQKRLASLFGTLKNIAYGDHRKTLQHCYFPSYLSRLTVSCPMAMKSELLQDLLDCLAEDQKCFLIWKQLYRCYTEQTNVLLKHVLENWDHLRAKMVSFLSLLSLE</sequence>
<dbReference type="PANTHER" id="PTHR13448">
    <property type="entry name" value="TRANSMEMBRANE PROTEIN 214"/>
    <property type="match status" value="1"/>
</dbReference>
<reference evidence="11" key="1">
    <citation type="submission" date="2025-08" db="UniProtKB">
        <authorList>
            <consortium name="Ensembl"/>
        </authorList>
    </citation>
    <scope>IDENTIFICATION</scope>
</reference>
<name>A0A8C4R0N6_EPTBU</name>
<evidence type="ECO:0000256" key="7">
    <source>
        <dbReference type="ARBA" id="ARBA00022989"/>
    </source>
</evidence>
<evidence type="ECO:0000313" key="11">
    <source>
        <dbReference type="Ensembl" id="ENSEBUP00000022620.1"/>
    </source>
</evidence>
<keyword evidence="8" id="KW-0472">Membrane</keyword>
<dbReference type="GO" id="GO:0005794">
    <property type="term" value="C:Golgi apparatus"/>
    <property type="evidence" value="ECO:0007669"/>
    <property type="project" value="TreeGrafter"/>
</dbReference>
<protein>
    <submittedName>
        <fullName evidence="11">Uncharacterized protein</fullName>
    </submittedName>
</protein>
<dbReference type="InterPro" id="IPR019308">
    <property type="entry name" value="TMEM214"/>
</dbReference>
<dbReference type="GO" id="GO:0006915">
    <property type="term" value="P:apoptotic process"/>
    <property type="evidence" value="ECO:0007669"/>
    <property type="project" value="UniProtKB-KW"/>
</dbReference>
<dbReference type="GeneTree" id="ENSGT00390000002693"/>
<evidence type="ECO:0000313" key="12">
    <source>
        <dbReference type="Proteomes" id="UP000694388"/>
    </source>
</evidence>
<comment type="subcellular location">
    <subcellularLocation>
        <location evidence="1">Endoplasmic reticulum membrane</location>
        <topology evidence="1">Multi-pass membrane protein</topology>
    </subcellularLocation>
</comment>
<evidence type="ECO:0000256" key="1">
    <source>
        <dbReference type="ARBA" id="ARBA00004477"/>
    </source>
</evidence>
<proteinExistence type="inferred from homology"/>
<keyword evidence="12" id="KW-1185">Reference proteome</keyword>
<reference evidence="11" key="2">
    <citation type="submission" date="2025-09" db="UniProtKB">
        <authorList>
            <consortium name="Ensembl"/>
        </authorList>
    </citation>
    <scope>IDENTIFICATION</scope>
</reference>
<keyword evidence="9" id="KW-0325">Glycoprotein</keyword>
<evidence type="ECO:0000256" key="2">
    <source>
        <dbReference type="ARBA" id="ARBA00007984"/>
    </source>
</evidence>
<accession>A0A8C4R0N6</accession>
<evidence type="ECO:0000256" key="4">
    <source>
        <dbReference type="ARBA" id="ARBA00022692"/>
    </source>
</evidence>
<dbReference type="Proteomes" id="UP000694388">
    <property type="component" value="Unplaced"/>
</dbReference>
<dbReference type="Pfam" id="PF10151">
    <property type="entry name" value="TMEM214"/>
    <property type="match status" value="2"/>
</dbReference>
<organism evidence="11 12">
    <name type="scientific">Eptatretus burgeri</name>
    <name type="common">Inshore hagfish</name>
    <dbReference type="NCBI Taxonomy" id="7764"/>
    <lineage>
        <taxon>Eukaryota</taxon>
        <taxon>Metazoa</taxon>
        <taxon>Chordata</taxon>
        <taxon>Craniata</taxon>
        <taxon>Vertebrata</taxon>
        <taxon>Cyclostomata</taxon>
        <taxon>Myxini</taxon>
        <taxon>Myxiniformes</taxon>
        <taxon>Myxinidae</taxon>
        <taxon>Eptatretinae</taxon>
        <taxon>Eptatretus</taxon>
    </lineage>
</organism>
<evidence type="ECO:0000256" key="5">
    <source>
        <dbReference type="ARBA" id="ARBA00022703"/>
    </source>
</evidence>
<keyword evidence="5" id="KW-0053">Apoptosis</keyword>
<dbReference type="PANTHER" id="PTHR13448:SF0">
    <property type="entry name" value="TRANSMEMBRANE PROTEIN 214"/>
    <property type="match status" value="1"/>
</dbReference>
<keyword evidence="7" id="KW-1133">Transmembrane helix</keyword>
<evidence type="ECO:0000256" key="8">
    <source>
        <dbReference type="ARBA" id="ARBA00023136"/>
    </source>
</evidence>
<evidence type="ECO:0000256" key="3">
    <source>
        <dbReference type="ARBA" id="ARBA00011720"/>
    </source>
</evidence>
<evidence type="ECO:0000256" key="6">
    <source>
        <dbReference type="ARBA" id="ARBA00022824"/>
    </source>
</evidence>
<comment type="similarity">
    <text evidence="2">Belongs to the TMEM214 family.</text>
</comment>
<comment type="function">
    <text evidence="10">Critical mediator, in cooperation with CASP4, of endoplasmic reticulum-stress induced apoptosis. Required or the activation of CASP4 following endoplasmic reticulum stress.</text>
</comment>
<evidence type="ECO:0000256" key="10">
    <source>
        <dbReference type="ARBA" id="ARBA00024938"/>
    </source>
</evidence>
<keyword evidence="6" id="KW-0256">Endoplasmic reticulum</keyword>